<evidence type="ECO:0000259" key="1">
    <source>
        <dbReference type="Pfam" id="PF01593"/>
    </source>
</evidence>
<reference evidence="2 3" key="1">
    <citation type="journal article" date="2012" name="Genome Biol.">
        <title>The genome of the polar eukaryotic microalga coccomyxa subellipsoidea reveals traits of cold adaptation.</title>
        <authorList>
            <person name="Blanc G."/>
            <person name="Agarkova I."/>
            <person name="Grimwood J."/>
            <person name="Kuo A."/>
            <person name="Brueggeman A."/>
            <person name="Dunigan D."/>
            <person name="Gurnon J."/>
            <person name="Ladunga I."/>
            <person name="Lindquist E."/>
            <person name="Lucas S."/>
            <person name="Pangilinan J."/>
            <person name="Proschold T."/>
            <person name="Salamov A."/>
            <person name="Schmutz J."/>
            <person name="Weeks D."/>
            <person name="Yamada T."/>
            <person name="Claverie J.M."/>
            <person name="Grigoriev I."/>
            <person name="Van Etten J."/>
            <person name="Lomsadze A."/>
            <person name="Borodovsky M."/>
        </authorList>
    </citation>
    <scope>NUCLEOTIDE SEQUENCE [LARGE SCALE GENOMIC DNA]</scope>
    <source>
        <strain evidence="2 3">C-169</strain>
    </source>
</reference>
<proteinExistence type="predicted"/>
<dbReference type="InterPro" id="IPR036188">
    <property type="entry name" value="FAD/NAD-bd_sf"/>
</dbReference>
<dbReference type="Gene3D" id="3.50.50.60">
    <property type="entry name" value="FAD/NAD(P)-binding domain"/>
    <property type="match status" value="1"/>
</dbReference>
<keyword evidence="3" id="KW-1185">Reference proteome</keyword>
<accession>I0ZAV7</accession>
<dbReference type="eggNOG" id="ENOG502QSIC">
    <property type="taxonomic scope" value="Eukaryota"/>
</dbReference>
<dbReference type="InterPro" id="IPR002937">
    <property type="entry name" value="Amino_oxidase"/>
</dbReference>
<dbReference type="RefSeq" id="XP_005652320.1">
    <property type="nucleotide sequence ID" value="XM_005652263.1"/>
</dbReference>
<name>I0ZAV7_COCSC</name>
<protein>
    <submittedName>
        <fullName evidence="2">Amine oxidase</fullName>
    </submittedName>
</protein>
<dbReference type="STRING" id="574566.I0ZAV7"/>
<sequence length="216" mass="23187">MAGVAGLACGLQLQKAGVNFAILEASDGVGGRVRTDEVDGFLLDRGFQIFLTSYEEAQAVLDYSALDLKPFYAGALVRWNGGFHRVADPFRHPADGVASLPNPVGSPFDKALVGLFRIKALLKSPADILQAPETSTLSRLQAEGFSADIIDRFFRPFLGGIFFDRGLNMTSRLFEFVMRCLATGQNCLPTAGIGAVADQLAARLPPGSIHTGMNFF</sequence>
<dbReference type="AlphaFoldDB" id="I0ZAV7"/>
<evidence type="ECO:0000313" key="3">
    <source>
        <dbReference type="Proteomes" id="UP000007264"/>
    </source>
</evidence>
<evidence type="ECO:0000313" key="2">
    <source>
        <dbReference type="EMBL" id="EIE27776.1"/>
    </source>
</evidence>
<dbReference type="OrthoDB" id="5046242at2759"/>
<comment type="caution">
    <text evidence="2">The sequence shown here is derived from an EMBL/GenBank/DDBJ whole genome shotgun (WGS) entry which is preliminary data.</text>
</comment>
<dbReference type="Pfam" id="PF01593">
    <property type="entry name" value="Amino_oxidase"/>
    <property type="match status" value="1"/>
</dbReference>
<dbReference type="EMBL" id="AGSI01000001">
    <property type="protein sequence ID" value="EIE27776.1"/>
    <property type="molecule type" value="Genomic_DNA"/>
</dbReference>
<organism evidence="2 3">
    <name type="scientific">Coccomyxa subellipsoidea (strain C-169)</name>
    <name type="common">Green microalga</name>
    <dbReference type="NCBI Taxonomy" id="574566"/>
    <lineage>
        <taxon>Eukaryota</taxon>
        <taxon>Viridiplantae</taxon>
        <taxon>Chlorophyta</taxon>
        <taxon>core chlorophytes</taxon>
        <taxon>Trebouxiophyceae</taxon>
        <taxon>Trebouxiophyceae incertae sedis</taxon>
        <taxon>Coccomyxaceae</taxon>
        <taxon>Coccomyxa</taxon>
        <taxon>Coccomyxa subellipsoidea</taxon>
    </lineage>
</organism>
<feature type="domain" description="Amine oxidase" evidence="1">
    <location>
        <begin position="4"/>
        <end position="212"/>
    </location>
</feature>
<dbReference type="PANTHER" id="PTHR42841">
    <property type="entry name" value="AMINE OXIDASE"/>
    <property type="match status" value="1"/>
</dbReference>
<dbReference type="KEGG" id="csl:COCSUDRAFT_55758"/>
<dbReference type="SUPFAM" id="SSF51905">
    <property type="entry name" value="FAD/NAD(P)-binding domain"/>
    <property type="match status" value="1"/>
</dbReference>
<gene>
    <name evidence="2" type="ORF">COCSUDRAFT_55758</name>
</gene>
<dbReference type="GeneID" id="17045791"/>
<dbReference type="GO" id="GO:0016491">
    <property type="term" value="F:oxidoreductase activity"/>
    <property type="evidence" value="ECO:0007669"/>
    <property type="project" value="InterPro"/>
</dbReference>
<dbReference type="Proteomes" id="UP000007264">
    <property type="component" value="Unassembled WGS sequence"/>
</dbReference>